<protein>
    <recommendedName>
        <fullName evidence="4">DUF4595 domain-containing protein</fullName>
    </recommendedName>
</protein>
<gene>
    <name evidence="2" type="ordered locus">Solca_4365</name>
</gene>
<keyword evidence="1" id="KW-0732">Signal</keyword>
<name>H8KMV2_SOLCM</name>
<evidence type="ECO:0000313" key="2">
    <source>
        <dbReference type="EMBL" id="AFD09355.1"/>
    </source>
</evidence>
<dbReference type="HOGENOM" id="CLU_983179_0_0_10"/>
<dbReference type="EMBL" id="CP003349">
    <property type="protein sequence ID" value="AFD09355.1"/>
    <property type="molecule type" value="Genomic_DNA"/>
</dbReference>
<evidence type="ECO:0008006" key="4">
    <source>
        <dbReference type="Google" id="ProtNLM"/>
    </source>
</evidence>
<feature type="chain" id="PRO_5003615099" description="DUF4595 domain-containing protein" evidence="1">
    <location>
        <begin position="21"/>
        <end position="283"/>
    </location>
</feature>
<dbReference type="STRING" id="929556.Solca_4365"/>
<keyword evidence="3" id="KW-1185">Reference proteome</keyword>
<proteinExistence type="predicted"/>
<reference evidence="2" key="1">
    <citation type="submission" date="2012-02" db="EMBL/GenBank/DDBJ databases">
        <title>The complete genome of Solitalea canadensis DSM 3403.</title>
        <authorList>
            <consortium name="US DOE Joint Genome Institute (JGI-PGF)"/>
            <person name="Lucas S."/>
            <person name="Copeland A."/>
            <person name="Lapidus A."/>
            <person name="Glavina del Rio T."/>
            <person name="Dalin E."/>
            <person name="Tice H."/>
            <person name="Bruce D."/>
            <person name="Goodwin L."/>
            <person name="Pitluck S."/>
            <person name="Peters L."/>
            <person name="Ovchinnikova G."/>
            <person name="Lu M."/>
            <person name="Kyrpides N."/>
            <person name="Mavromatis K."/>
            <person name="Ivanova N."/>
            <person name="Brettin T."/>
            <person name="Detter J.C."/>
            <person name="Han C."/>
            <person name="Larimer F."/>
            <person name="Land M."/>
            <person name="Hauser L."/>
            <person name="Markowitz V."/>
            <person name="Cheng J.-F."/>
            <person name="Hugenholtz P."/>
            <person name="Woyke T."/>
            <person name="Wu D."/>
            <person name="Spring S."/>
            <person name="Schroeder M."/>
            <person name="Kopitz M."/>
            <person name="Brambilla E."/>
            <person name="Klenk H.-P."/>
            <person name="Eisen J.A."/>
        </authorList>
    </citation>
    <scope>NUCLEOTIDE SEQUENCE</scope>
    <source>
        <strain evidence="2">DSM 3403</strain>
    </source>
</reference>
<dbReference type="Proteomes" id="UP000007590">
    <property type="component" value="Chromosome"/>
</dbReference>
<dbReference type="OrthoDB" id="757351at2"/>
<dbReference type="KEGG" id="scn:Solca_4365"/>
<organism evidence="2 3">
    <name type="scientific">Solitalea canadensis (strain ATCC 29591 / DSM 3403 / JCM 21819 / LMG 8368 / NBRC 15130 / NCIMB 12057 / USAM 9D)</name>
    <name type="common">Flexibacter canadensis</name>
    <dbReference type="NCBI Taxonomy" id="929556"/>
    <lineage>
        <taxon>Bacteria</taxon>
        <taxon>Pseudomonadati</taxon>
        <taxon>Bacteroidota</taxon>
        <taxon>Sphingobacteriia</taxon>
        <taxon>Sphingobacteriales</taxon>
        <taxon>Sphingobacteriaceae</taxon>
        <taxon>Solitalea</taxon>
    </lineage>
</organism>
<dbReference type="AlphaFoldDB" id="H8KMV2"/>
<sequence>MKIRSSIICLLGLFIFMASCQKDIDESPSGKKPQPLIETKPLLKLIHMDSGFLYDENFSYLNGTNKLQEYITVSNLGISQKITISYDLNENIAGCTYSFYRNGAPLFVLKHEYSTNASGKISGIKTYFNNSPQRLALCNYNTGGLLDKIEWLNMDSTVASRVEFKHDAKGNVTYECVFNGNQTKAFQNSYFSYDNKNSSYKNVRNIEVLYLIFFEYWKYIEPINDGGMLNQLQYLNPTNNMTYGIAKWLNRTMGIEGINYKYRTDNYPEIRTISSSIYDISYY</sequence>
<accession>H8KMV2</accession>
<dbReference type="PROSITE" id="PS51257">
    <property type="entry name" value="PROKAR_LIPOPROTEIN"/>
    <property type="match status" value="1"/>
</dbReference>
<feature type="signal peptide" evidence="1">
    <location>
        <begin position="1"/>
        <end position="20"/>
    </location>
</feature>
<evidence type="ECO:0000256" key="1">
    <source>
        <dbReference type="SAM" id="SignalP"/>
    </source>
</evidence>
<evidence type="ECO:0000313" key="3">
    <source>
        <dbReference type="Proteomes" id="UP000007590"/>
    </source>
</evidence>
<dbReference type="RefSeq" id="WP_014682577.1">
    <property type="nucleotide sequence ID" value="NC_017770.1"/>
</dbReference>